<evidence type="ECO:0000313" key="2">
    <source>
        <dbReference type="EMBL" id="KAL3497626.1"/>
    </source>
</evidence>
<evidence type="ECO:0000256" key="1">
    <source>
        <dbReference type="SAM" id="MobiDB-lite"/>
    </source>
</evidence>
<keyword evidence="3" id="KW-1185">Reference proteome</keyword>
<evidence type="ECO:0000313" key="3">
    <source>
        <dbReference type="Proteomes" id="UP001630127"/>
    </source>
</evidence>
<feature type="compositionally biased region" description="Polar residues" evidence="1">
    <location>
        <begin position="81"/>
        <end position="90"/>
    </location>
</feature>
<feature type="region of interest" description="Disordered" evidence="1">
    <location>
        <begin position="77"/>
        <end position="97"/>
    </location>
</feature>
<protein>
    <submittedName>
        <fullName evidence="2">Uncharacterized protein</fullName>
    </submittedName>
</protein>
<dbReference type="Proteomes" id="UP001630127">
    <property type="component" value="Unassembled WGS sequence"/>
</dbReference>
<reference evidence="2 3" key="1">
    <citation type="submission" date="2024-11" db="EMBL/GenBank/DDBJ databases">
        <title>A near-complete genome assembly of Cinchona calisaya.</title>
        <authorList>
            <person name="Lian D.C."/>
            <person name="Zhao X.W."/>
            <person name="Wei L."/>
        </authorList>
    </citation>
    <scope>NUCLEOTIDE SEQUENCE [LARGE SCALE GENOMIC DNA]</scope>
    <source>
        <tissue evidence="2">Nenye</tissue>
    </source>
</reference>
<dbReference type="EMBL" id="JBJUIK010000017">
    <property type="protein sequence ID" value="KAL3497626.1"/>
    <property type="molecule type" value="Genomic_DNA"/>
</dbReference>
<gene>
    <name evidence="2" type="ORF">ACH5RR_040358</name>
</gene>
<organism evidence="2 3">
    <name type="scientific">Cinchona calisaya</name>
    <dbReference type="NCBI Taxonomy" id="153742"/>
    <lineage>
        <taxon>Eukaryota</taxon>
        <taxon>Viridiplantae</taxon>
        <taxon>Streptophyta</taxon>
        <taxon>Embryophyta</taxon>
        <taxon>Tracheophyta</taxon>
        <taxon>Spermatophyta</taxon>
        <taxon>Magnoliopsida</taxon>
        <taxon>eudicotyledons</taxon>
        <taxon>Gunneridae</taxon>
        <taxon>Pentapetalae</taxon>
        <taxon>asterids</taxon>
        <taxon>lamiids</taxon>
        <taxon>Gentianales</taxon>
        <taxon>Rubiaceae</taxon>
        <taxon>Cinchonoideae</taxon>
        <taxon>Cinchoneae</taxon>
        <taxon>Cinchona</taxon>
    </lineage>
</organism>
<accession>A0ABD2XSU2</accession>
<sequence>MEEKKKGKKRYDLWLCCSAIKVKSKKENCNEEKSNGKPVAAEQKISTSSLLFSGPNNNNSINSACLCCSVIEDGTPPPSPLQKSHQSSFEADTKKGTIAVVNPPDEDIFKQFYGQKYCTRGPGN</sequence>
<comment type="caution">
    <text evidence="2">The sequence shown here is derived from an EMBL/GenBank/DDBJ whole genome shotgun (WGS) entry which is preliminary data.</text>
</comment>
<dbReference type="AlphaFoldDB" id="A0ABD2XSU2"/>
<proteinExistence type="predicted"/>
<name>A0ABD2XSU2_9GENT</name>